<accession>A0ABD3FMZ7</accession>
<feature type="region of interest" description="Disordered" evidence="5">
    <location>
        <begin position="31"/>
        <end position="93"/>
    </location>
</feature>
<name>A0ABD3FMZ7_9STRA</name>
<evidence type="ECO:0000313" key="8">
    <source>
        <dbReference type="EMBL" id="KAL3667696.1"/>
    </source>
</evidence>
<evidence type="ECO:0000256" key="3">
    <source>
        <dbReference type="ARBA" id="ARBA00022833"/>
    </source>
</evidence>
<dbReference type="EMBL" id="JBIMZQ010000013">
    <property type="protein sequence ID" value="KAL3667696.1"/>
    <property type="molecule type" value="Genomic_DNA"/>
</dbReference>
<reference evidence="8 9" key="1">
    <citation type="submission" date="2024-09" db="EMBL/GenBank/DDBJ databases">
        <title>Genome sequencing and assembly of Phytophthora oleae, isolate VK10A, causative agent of rot of olive drupes.</title>
        <authorList>
            <person name="Conti Taguali S."/>
            <person name="Riolo M."/>
            <person name="La Spada F."/>
            <person name="Cacciola S.O."/>
            <person name="Dionisio G."/>
        </authorList>
    </citation>
    <scope>NUCLEOTIDE SEQUENCE [LARGE SCALE GENOMIC DNA]</scope>
    <source>
        <strain evidence="8 9">VK10A</strain>
    </source>
</reference>
<evidence type="ECO:0000256" key="5">
    <source>
        <dbReference type="SAM" id="MobiDB-lite"/>
    </source>
</evidence>
<evidence type="ECO:0000256" key="2">
    <source>
        <dbReference type="ARBA" id="ARBA00022771"/>
    </source>
</evidence>
<dbReference type="PANTHER" id="PTHR12618">
    <property type="entry name" value="PHD AND RING FINGER DOMAIN-CONTAINING PROTEIN 1"/>
    <property type="match status" value="1"/>
</dbReference>
<keyword evidence="3" id="KW-0862">Zinc</keyword>
<dbReference type="PROSITE" id="PS50016">
    <property type="entry name" value="ZF_PHD_2"/>
    <property type="match status" value="1"/>
</dbReference>
<feature type="region of interest" description="Disordered" evidence="5">
    <location>
        <begin position="236"/>
        <end position="284"/>
    </location>
</feature>
<dbReference type="CDD" id="cd15543">
    <property type="entry name" value="PHD_RSF1"/>
    <property type="match status" value="1"/>
</dbReference>
<dbReference type="Gene3D" id="2.30.30.1150">
    <property type="match status" value="1"/>
</dbReference>
<keyword evidence="9" id="KW-1185">Reference proteome</keyword>
<evidence type="ECO:0000313" key="9">
    <source>
        <dbReference type="Proteomes" id="UP001632037"/>
    </source>
</evidence>
<proteinExistence type="predicted"/>
<feature type="domain" description="PHD-type" evidence="6">
    <location>
        <begin position="169"/>
        <end position="219"/>
    </location>
</feature>
<keyword evidence="2 4" id="KW-0863">Zinc-finger</keyword>
<dbReference type="AlphaFoldDB" id="A0ABD3FMZ7"/>
<keyword evidence="1" id="KW-0479">Metal-binding</keyword>
<dbReference type="SUPFAM" id="SSF57903">
    <property type="entry name" value="FYVE/PHD zinc finger"/>
    <property type="match status" value="1"/>
</dbReference>
<dbReference type="Gene3D" id="1.20.1020.10">
    <property type="entry name" value="TAZ domain"/>
    <property type="match status" value="1"/>
</dbReference>
<feature type="compositionally biased region" description="Low complexity" evidence="5">
    <location>
        <begin position="74"/>
        <end position="88"/>
    </location>
</feature>
<dbReference type="GO" id="GO:0008270">
    <property type="term" value="F:zinc ion binding"/>
    <property type="evidence" value="ECO:0007669"/>
    <property type="project" value="UniProtKB-KW"/>
</dbReference>
<dbReference type="PROSITE" id="PS01359">
    <property type="entry name" value="ZF_PHD_1"/>
    <property type="match status" value="1"/>
</dbReference>
<gene>
    <name evidence="8" type="ORF">V7S43_007249</name>
</gene>
<dbReference type="Pfam" id="PF00628">
    <property type="entry name" value="PHD"/>
    <property type="match status" value="1"/>
</dbReference>
<dbReference type="SMART" id="SM00249">
    <property type="entry name" value="PHD"/>
    <property type="match status" value="1"/>
</dbReference>
<protein>
    <recommendedName>
        <fullName evidence="10">PHD-type domain-containing protein</fullName>
    </recommendedName>
</protein>
<evidence type="ECO:0008006" key="10">
    <source>
        <dbReference type="Google" id="ProtNLM"/>
    </source>
</evidence>
<organism evidence="8 9">
    <name type="scientific">Phytophthora oleae</name>
    <dbReference type="NCBI Taxonomy" id="2107226"/>
    <lineage>
        <taxon>Eukaryota</taxon>
        <taxon>Sar</taxon>
        <taxon>Stramenopiles</taxon>
        <taxon>Oomycota</taxon>
        <taxon>Peronosporomycetes</taxon>
        <taxon>Peronosporales</taxon>
        <taxon>Peronosporaceae</taxon>
        <taxon>Phytophthora</taxon>
    </lineage>
</organism>
<dbReference type="PANTHER" id="PTHR12618:SF20">
    <property type="entry name" value="PHD AND RING FINGER DOMAIN-CONTAINING PROTEIN 1"/>
    <property type="match status" value="1"/>
</dbReference>
<evidence type="ECO:0000259" key="7">
    <source>
        <dbReference type="PROSITE" id="PS50089"/>
    </source>
</evidence>
<dbReference type="InterPro" id="IPR035898">
    <property type="entry name" value="TAZ_dom_sf"/>
</dbReference>
<evidence type="ECO:0000259" key="6">
    <source>
        <dbReference type="PROSITE" id="PS50016"/>
    </source>
</evidence>
<comment type="caution">
    <text evidence="8">The sequence shown here is derived from an EMBL/GenBank/DDBJ whole genome shotgun (WGS) entry which is preliminary data.</text>
</comment>
<evidence type="ECO:0000256" key="4">
    <source>
        <dbReference type="PROSITE-ProRule" id="PRU00175"/>
    </source>
</evidence>
<dbReference type="InterPro" id="IPR019786">
    <property type="entry name" value="Zinc_finger_PHD-type_CS"/>
</dbReference>
<dbReference type="InterPro" id="IPR019787">
    <property type="entry name" value="Znf_PHD-finger"/>
</dbReference>
<dbReference type="PROSITE" id="PS50089">
    <property type="entry name" value="ZF_RING_2"/>
    <property type="match status" value="1"/>
</dbReference>
<dbReference type="InterPro" id="IPR011011">
    <property type="entry name" value="Znf_FYVE_PHD"/>
</dbReference>
<dbReference type="InterPro" id="IPR047157">
    <property type="entry name" value="PHRF1/Atg35"/>
</dbReference>
<sequence length="405" mass="44807">MTARIRFNWEDAVAQDRDLERIDTFVKLTISKFPGQPAPRADAGRGSHYEPAPPPPAVKPEPLATSMVTTTPPVVANGSVNGSSSGGSTPQFINIRDYTSESSSEMDTREVNPMDELSDFESDTSQQQEQQLEPVQQLEVVQEHQEQEEQDVEQPMDVEMEEEREEEEQTACEICRNSERESEIVLCDDCNAEYHIFCLQPPLPRVPEDTWYCPKCRVKYPAFEVTAKAEQMRTAAANASTGENAATSQTAETVASNDTTVTTTTVPSGTAPTTGNGQDNGTDGNDPTAIPVRCASVLLCGVAFLRTLLLQIAQALEGDPEKSNALLIHACNCDNVKCTDLEFHAFCPHMKRFLRSVCWASHSEKWREYRLAQLTAELLAFHAMNCSTPNCNVPLCVKVREEEIV</sequence>
<evidence type="ECO:0000256" key="1">
    <source>
        <dbReference type="ARBA" id="ARBA00022723"/>
    </source>
</evidence>
<feature type="domain" description="RING-type" evidence="7">
    <location>
        <begin position="172"/>
        <end position="217"/>
    </location>
</feature>
<dbReference type="InterPro" id="IPR001965">
    <property type="entry name" value="Znf_PHD"/>
</dbReference>
<dbReference type="SUPFAM" id="SSF57933">
    <property type="entry name" value="TAZ domain"/>
    <property type="match status" value="1"/>
</dbReference>
<dbReference type="InterPro" id="IPR001841">
    <property type="entry name" value="Znf_RING"/>
</dbReference>
<dbReference type="Proteomes" id="UP001632037">
    <property type="component" value="Unassembled WGS sequence"/>
</dbReference>